<dbReference type="EMBL" id="JAAKZG010000013">
    <property type="protein sequence ID" value="NGN44174.1"/>
    <property type="molecule type" value="Genomic_DNA"/>
</dbReference>
<comment type="subcellular location">
    <subcellularLocation>
        <location evidence="1">Cell inner membrane</location>
        <topology evidence="1">Multi-pass membrane protein</topology>
    </subcellularLocation>
</comment>
<reference evidence="10 11" key="1">
    <citation type="submission" date="2020-02" db="EMBL/GenBank/DDBJ databases">
        <title>Genome sequence of the type strain CGMCC 1.15528 of Mesorhizobium zhangyense.</title>
        <authorList>
            <person name="Gao J."/>
            <person name="Sun J."/>
        </authorList>
    </citation>
    <scope>NUCLEOTIDE SEQUENCE [LARGE SCALE GENOMIC DNA]</scope>
    <source>
        <strain evidence="10 11">CGMCC 1.15528</strain>
    </source>
</reference>
<comment type="similarity">
    <text evidence="2">Belongs to the ABC-2 integral membrane protein family.</text>
</comment>
<keyword evidence="11" id="KW-1185">Reference proteome</keyword>
<feature type="transmembrane region" description="Helical" evidence="8">
    <location>
        <begin position="207"/>
        <end position="225"/>
    </location>
</feature>
<evidence type="ECO:0000259" key="9">
    <source>
        <dbReference type="Pfam" id="PF01061"/>
    </source>
</evidence>
<dbReference type="Proteomes" id="UP000481252">
    <property type="component" value="Unassembled WGS sequence"/>
</dbReference>
<dbReference type="PANTHER" id="PTHR30413:SF8">
    <property type="entry name" value="TRANSPORT PERMEASE PROTEIN"/>
    <property type="match status" value="1"/>
</dbReference>
<protein>
    <submittedName>
        <fullName evidence="10">ABC transporter permease</fullName>
    </submittedName>
</protein>
<feature type="transmembrane region" description="Helical" evidence="8">
    <location>
        <begin position="113"/>
        <end position="134"/>
    </location>
</feature>
<evidence type="ECO:0000256" key="3">
    <source>
        <dbReference type="ARBA" id="ARBA00022448"/>
    </source>
</evidence>
<keyword evidence="3" id="KW-0813">Transport</keyword>
<evidence type="ECO:0000313" key="11">
    <source>
        <dbReference type="Proteomes" id="UP000481252"/>
    </source>
</evidence>
<evidence type="ECO:0000313" key="10">
    <source>
        <dbReference type="EMBL" id="NGN44174.1"/>
    </source>
</evidence>
<evidence type="ECO:0000256" key="4">
    <source>
        <dbReference type="ARBA" id="ARBA00022475"/>
    </source>
</evidence>
<evidence type="ECO:0000256" key="8">
    <source>
        <dbReference type="SAM" id="Phobius"/>
    </source>
</evidence>
<keyword evidence="7 8" id="KW-0472">Membrane</keyword>
<dbReference type="GO" id="GO:0005886">
    <property type="term" value="C:plasma membrane"/>
    <property type="evidence" value="ECO:0007669"/>
    <property type="project" value="UniProtKB-SubCell"/>
</dbReference>
<name>A0A7C9RAE5_9HYPH</name>
<dbReference type="InterPro" id="IPR013525">
    <property type="entry name" value="ABC2_TM"/>
</dbReference>
<feature type="transmembrane region" description="Helical" evidence="8">
    <location>
        <begin position="79"/>
        <end position="107"/>
    </location>
</feature>
<keyword evidence="4" id="KW-1003">Cell membrane</keyword>
<dbReference type="Pfam" id="PF01061">
    <property type="entry name" value="ABC2_membrane"/>
    <property type="match status" value="1"/>
</dbReference>
<proteinExistence type="inferred from homology"/>
<keyword evidence="5 8" id="KW-0812">Transmembrane</keyword>
<organism evidence="10 11">
    <name type="scientific">Mesorhizobium zhangyense</name>
    <dbReference type="NCBI Taxonomy" id="1776730"/>
    <lineage>
        <taxon>Bacteria</taxon>
        <taxon>Pseudomonadati</taxon>
        <taxon>Pseudomonadota</taxon>
        <taxon>Alphaproteobacteria</taxon>
        <taxon>Hyphomicrobiales</taxon>
        <taxon>Phyllobacteriaceae</taxon>
        <taxon>Mesorhizobium</taxon>
    </lineage>
</organism>
<feature type="transmembrane region" description="Helical" evidence="8">
    <location>
        <begin position="7"/>
        <end position="27"/>
    </location>
</feature>
<feature type="transmembrane region" description="Helical" evidence="8">
    <location>
        <begin position="146"/>
        <end position="165"/>
    </location>
</feature>
<dbReference type="GO" id="GO:0140359">
    <property type="term" value="F:ABC-type transporter activity"/>
    <property type="evidence" value="ECO:0007669"/>
    <property type="project" value="InterPro"/>
</dbReference>
<evidence type="ECO:0000256" key="7">
    <source>
        <dbReference type="ARBA" id="ARBA00023136"/>
    </source>
</evidence>
<evidence type="ECO:0000256" key="6">
    <source>
        <dbReference type="ARBA" id="ARBA00022989"/>
    </source>
</evidence>
<feature type="transmembrane region" description="Helical" evidence="8">
    <location>
        <begin position="39"/>
        <end position="58"/>
    </location>
</feature>
<dbReference type="PANTHER" id="PTHR30413">
    <property type="entry name" value="INNER MEMBRANE TRANSPORT PERMEASE"/>
    <property type="match status" value="1"/>
</dbReference>
<evidence type="ECO:0000256" key="2">
    <source>
        <dbReference type="ARBA" id="ARBA00007783"/>
    </source>
</evidence>
<evidence type="ECO:0000256" key="5">
    <source>
        <dbReference type="ARBA" id="ARBA00022692"/>
    </source>
</evidence>
<comment type="caution">
    <text evidence="10">The sequence shown here is derived from an EMBL/GenBank/DDBJ whole genome shotgun (WGS) entry which is preliminary data.</text>
</comment>
<sequence length="236" mass="26702">MTANRALSFLWLIFEPIAILFLIWFVFKRTLFNVNGPSYFIYMGTGYIAWQCFIRILISGCNVFIKYKTILNQSTASPISIFLGVVLAEATVSIILFSIYFILALFMGWRPGYSLFLFPFAFVTLLSVAALFALAAGSINVFVRDVGNVVGMISRFGMWILPIFWKPEHVTGIFHTISVGNPVFFLLEFCRWTIDTSTVTAGTMDSIPYYVSAICVIGAISTWIYRRLKPSMAEYL</sequence>
<feature type="domain" description="ABC-2 type transporter transmembrane" evidence="9">
    <location>
        <begin position="4"/>
        <end position="192"/>
    </location>
</feature>
<evidence type="ECO:0000256" key="1">
    <source>
        <dbReference type="ARBA" id="ARBA00004429"/>
    </source>
</evidence>
<keyword evidence="6 8" id="KW-1133">Transmembrane helix</keyword>
<gene>
    <name evidence="10" type="ORF">G6N74_24190</name>
</gene>
<dbReference type="GO" id="GO:0015920">
    <property type="term" value="P:lipopolysaccharide transport"/>
    <property type="evidence" value="ECO:0007669"/>
    <property type="project" value="TreeGrafter"/>
</dbReference>
<accession>A0A7C9RAE5</accession>
<dbReference type="AlphaFoldDB" id="A0A7C9RAE5"/>